<dbReference type="AlphaFoldDB" id="A0A8H4NQD0"/>
<dbReference type="SMART" id="SM00822">
    <property type="entry name" value="PKS_KR"/>
    <property type="match status" value="1"/>
</dbReference>
<dbReference type="Gene3D" id="1.10.1200.10">
    <property type="entry name" value="ACP-like"/>
    <property type="match status" value="1"/>
</dbReference>
<accession>A0A8H4NQD0</accession>
<reference evidence="5" key="1">
    <citation type="submission" date="2020-01" db="EMBL/GenBank/DDBJ databases">
        <title>Identification and distribution of gene clusters putatively required for synthesis of sphingolipid metabolism inhibitors in phylogenetically diverse species of the filamentous fungus Fusarium.</title>
        <authorList>
            <person name="Kim H.-S."/>
            <person name="Busman M."/>
            <person name="Brown D.W."/>
            <person name="Divon H."/>
            <person name="Uhlig S."/>
            <person name="Proctor R.H."/>
        </authorList>
    </citation>
    <scope>NUCLEOTIDE SEQUENCE</scope>
    <source>
        <strain evidence="5">NRRL 53441</strain>
    </source>
</reference>
<dbReference type="PROSITE" id="PS00012">
    <property type="entry name" value="PHOSPHOPANTETHEINE"/>
    <property type="match status" value="1"/>
</dbReference>
<keyword evidence="3" id="KW-0560">Oxidoreductase</keyword>
<dbReference type="PANTHER" id="PTHR43775">
    <property type="entry name" value="FATTY ACID SYNTHASE"/>
    <property type="match status" value="1"/>
</dbReference>
<dbReference type="InterPro" id="IPR006162">
    <property type="entry name" value="Ppantetheine_attach_site"/>
</dbReference>
<dbReference type="OrthoDB" id="329835at2759"/>
<dbReference type="SMART" id="SM00823">
    <property type="entry name" value="PKS_PP"/>
    <property type="match status" value="1"/>
</dbReference>
<protein>
    <submittedName>
        <fullName evidence="5">Putative polyketide synthase</fullName>
    </submittedName>
</protein>
<dbReference type="Pfam" id="PF08659">
    <property type="entry name" value="KR"/>
    <property type="match status" value="1"/>
</dbReference>
<gene>
    <name evidence="5" type="ORF">F53441_11348</name>
</gene>
<dbReference type="PROSITE" id="PS50075">
    <property type="entry name" value="CARRIER"/>
    <property type="match status" value="1"/>
</dbReference>
<dbReference type="Gene3D" id="3.40.50.720">
    <property type="entry name" value="NAD(P)-binding Rossmann-like Domain"/>
    <property type="match status" value="1"/>
</dbReference>
<dbReference type="Pfam" id="PF23297">
    <property type="entry name" value="ACP_SdgA_C"/>
    <property type="match status" value="1"/>
</dbReference>
<name>A0A8H4NQD0_9HYPO</name>
<dbReference type="GO" id="GO:0044550">
    <property type="term" value="P:secondary metabolite biosynthetic process"/>
    <property type="evidence" value="ECO:0007669"/>
    <property type="project" value="TreeGrafter"/>
</dbReference>
<comment type="caution">
    <text evidence="5">The sequence shown here is derived from an EMBL/GenBank/DDBJ whole genome shotgun (WGS) entry which is preliminary data.</text>
</comment>
<dbReference type="InterPro" id="IPR036736">
    <property type="entry name" value="ACP-like_sf"/>
</dbReference>
<dbReference type="GO" id="GO:0004312">
    <property type="term" value="F:fatty acid synthase activity"/>
    <property type="evidence" value="ECO:0007669"/>
    <property type="project" value="TreeGrafter"/>
</dbReference>
<dbReference type="InterPro" id="IPR009081">
    <property type="entry name" value="PP-bd_ACP"/>
</dbReference>
<keyword evidence="2" id="KW-0597">Phosphoprotein</keyword>
<evidence type="ECO:0000256" key="3">
    <source>
        <dbReference type="ARBA" id="ARBA00023002"/>
    </source>
</evidence>
<dbReference type="EMBL" id="JAADJG010000562">
    <property type="protein sequence ID" value="KAF4443745.1"/>
    <property type="molecule type" value="Genomic_DNA"/>
</dbReference>
<evidence type="ECO:0000259" key="4">
    <source>
        <dbReference type="PROSITE" id="PS50075"/>
    </source>
</evidence>
<dbReference type="SUPFAM" id="SSF47336">
    <property type="entry name" value="ACP-like"/>
    <property type="match status" value="1"/>
</dbReference>
<dbReference type="InterPro" id="IPR013968">
    <property type="entry name" value="PKS_KR"/>
</dbReference>
<proteinExistence type="predicted"/>
<dbReference type="GO" id="GO:0016491">
    <property type="term" value="F:oxidoreductase activity"/>
    <property type="evidence" value="ECO:0007669"/>
    <property type="project" value="UniProtKB-KW"/>
</dbReference>
<evidence type="ECO:0000313" key="5">
    <source>
        <dbReference type="EMBL" id="KAF4443745.1"/>
    </source>
</evidence>
<keyword evidence="6" id="KW-1185">Reference proteome</keyword>
<dbReference type="InterPro" id="IPR020806">
    <property type="entry name" value="PKS_PP-bd"/>
</dbReference>
<evidence type="ECO:0000256" key="2">
    <source>
        <dbReference type="ARBA" id="ARBA00022553"/>
    </source>
</evidence>
<dbReference type="SUPFAM" id="SSF51735">
    <property type="entry name" value="NAD(P)-binding Rossmann-fold domains"/>
    <property type="match status" value="1"/>
</dbReference>
<feature type="domain" description="Carrier" evidence="4">
    <location>
        <begin position="221"/>
        <end position="298"/>
    </location>
</feature>
<dbReference type="GO" id="GO:0006633">
    <property type="term" value="P:fatty acid biosynthetic process"/>
    <property type="evidence" value="ECO:0007669"/>
    <property type="project" value="TreeGrafter"/>
</dbReference>
<dbReference type="PANTHER" id="PTHR43775:SF29">
    <property type="entry name" value="ASPERFURANONE POLYKETIDE SYNTHASE AFOG-RELATED"/>
    <property type="match status" value="1"/>
</dbReference>
<dbReference type="InterPro" id="IPR036291">
    <property type="entry name" value="NAD(P)-bd_dom_sf"/>
</dbReference>
<keyword evidence="1" id="KW-0596">Phosphopantetheine</keyword>
<evidence type="ECO:0000313" key="6">
    <source>
        <dbReference type="Proteomes" id="UP000605986"/>
    </source>
</evidence>
<dbReference type="GO" id="GO:0031177">
    <property type="term" value="F:phosphopantetheine binding"/>
    <property type="evidence" value="ECO:0007669"/>
    <property type="project" value="InterPro"/>
</dbReference>
<dbReference type="Proteomes" id="UP000605986">
    <property type="component" value="Unassembled WGS sequence"/>
</dbReference>
<organism evidence="5 6">
    <name type="scientific">Fusarium austroafricanum</name>
    <dbReference type="NCBI Taxonomy" id="2364996"/>
    <lineage>
        <taxon>Eukaryota</taxon>
        <taxon>Fungi</taxon>
        <taxon>Dikarya</taxon>
        <taxon>Ascomycota</taxon>
        <taxon>Pezizomycotina</taxon>
        <taxon>Sordariomycetes</taxon>
        <taxon>Hypocreomycetidae</taxon>
        <taxon>Hypocreales</taxon>
        <taxon>Nectriaceae</taxon>
        <taxon>Fusarium</taxon>
        <taxon>Fusarium concolor species complex</taxon>
    </lineage>
</organism>
<dbReference type="InterPro" id="IPR057326">
    <property type="entry name" value="KR_dom"/>
</dbReference>
<evidence type="ECO:0000256" key="1">
    <source>
        <dbReference type="ARBA" id="ARBA00022450"/>
    </source>
</evidence>
<dbReference type="InterPro" id="IPR050091">
    <property type="entry name" value="PKS_NRPS_Biosynth_Enz"/>
</dbReference>
<sequence>MPPIKGCIQGSMVLKDTIFSNMSEEDYYAAVRPKVVASRNLHELLPQNMDFFILLSSASGVVGNRGQSNYCIGNTYQDALARHRVALGLPGVAVDLGMILSVGFAAENQESMANLRQEGFNAMREDEFLALLDMLCDPSGKYSTNTNQQLHASSLAQIAVGLEAPATLRIKGIPEPAWMNDPLFKHLYQIRGDGDNEGDGDGEGSGTSCATLLPAATSLDDATKIVSAAIVQKLCKALSSSERDIDVSKPLHSYGVDSLVAVELRAWFMKEVGSDIAVFDIMSGQSLEELAALAARRSSFASLEDEKEGE</sequence>